<evidence type="ECO:0000313" key="6">
    <source>
        <dbReference type="EMBL" id="ATL49558.1"/>
    </source>
</evidence>
<evidence type="ECO:0000256" key="1">
    <source>
        <dbReference type="ARBA" id="ARBA00003416"/>
    </source>
</evidence>
<dbReference type="EMBL" id="CP023777">
    <property type="protein sequence ID" value="ATL49558.1"/>
    <property type="molecule type" value="Genomic_DNA"/>
</dbReference>
<proteinExistence type="inferred from homology"/>
<feature type="coiled-coil region" evidence="5">
    <location>
        <begin position="97"/>
        <end position="131"/>
    </location>
</feature>
<dbReference type="KEGG" id="cbae:COR50_21575"/>
<dbReference type="PANTHER" id="PTHR30563">
    <property type="entry name" value="DNA RECOMBINATION PROTEIN RMUC"/>
    <property type="match status" value="1"/>
</dbReference>
<sequence>MMTLLYVLAALVAGTLLGYFIAISTKNRNSVDKHLYDDLNKNYQQVQLQQTQSVSKTTLEQLYVSKELHLHTLKQIQEQKFEKDELQRYLQAKDSELVQLHTACASLKKENENLQDKMSDFKEEVVRLQELSEEKFKNLATEILNHNSKEFALNNKSNMDILLNPLKQDITQFKKTIEETRKEDIQDITSLKKELEALQKMNQQLSGDAQRLSKALQSDVKVQGNWGEDRLKLILEAEGLEKYIDYSTQGAFKDTEENITRKPDLILNLPGGQHIIIDSKVSLNAYIQYFNAQDNNEKKSYLQQLAKNIIHHIDDLSAKNYQHLQGLNAPPFVFMFMHFESALSLALNENPDIFDRALKKNIVIITPTTLVAAMKMVKMIWQKENRVKNVEEIFKQCGALHDKFVSFLEDMSRLGDSLQSANNSYTKALNKLSEGARRGDTITGKIDNIKRLEAKTTKQIPQQFISDISLLEDDFAGSRDAEADVEEDA</sequence>
<evidence type="ECO:0000256" key="5">
    <source>
        <dbReference type="SAM" id="Coils"/>
    </source>
</evidence>
<dbReference type="PANTHER" id="PTHR30563:SF0">
    <property type="entry name" value="DNA RECOMBINATION PROTEIN RMUC"/>
    <property type="match status" value="1"/>
</dbReference>
<name>A0A291R037_9BACT</name>
<dbReference type="InterPro" id="IPR003798">
    <property type="entry name" value="DNA_recombination_RmuC"/>
</dbReference>
<gene>
    <name evidence="6" type="ORF">COR50_21575</name>
</gene>
<organism evidence="6 7">
    <name type="scientific">Chitinophaga caeni</name>
    <dbReference type="NCBI Taxonomy" id="2029983"/>
    <lineage>
        <taxon>Bacteria</taxon>
        <taxon>Pseudomonadati</taxon>
        <taxon>Bacteroidota</taxon>
        <taxon>Chitinophagia</taxon>
        <taxon>Chitinophagales</taxon>
        <taxon>Chitinophagaceae</taxon>
        <taxon>Chitinophaga</taxon>
    </lineage>
</organism>
<accession>A0A291R037</accession>
<keyword evidence="7" id="KW-1185">Reference proteome</keyword>
<protein>
    <submittedName>
        <fullName evidence="6">DNA recombination protein RmuC</fullName>
    </submittedName>
</protein>
<dbReference type="OrthoDB" id="370725at2"/>
<feature type="coiled-coil region" evidence="5">
    <location>
        <begin position="181"/>
        <end position="215"/>
    </location>
</feature>
<dbReference type="GO" id="GO:0006310">
    <property type="term" value="P:DNA recombination"/>
    <property type="evidence" value="ECO:0007669"/>
    <property type="project" value="UniProtKB-KW"/>
</dbReference>
<dbReference type="RefSeq" id="WP_098195925.1">
    <property type="nucleotide sequence ID" value="NZ_CP023777.1"/>
</dbReference>
<comment type="similarity">
    <text evidence="2">Belongs to the RmuC family.</text>
</comment>
<evidence type="ECO:0000256" key="2">
    <source>
        <dbReference type="ARBA" id="ARBA00009840"/>
    </source>
</evidence>
<dbReference type="Pfam" id="PF02646">
    <property type="entry name" value="RmuC"/>
    <property type="match status" value="1"/>
</dbReference>
<reference evidence="6 7" key="1">
    <citation type="submission" date="2017-10" db="EMBL/GenBank/DDBJ databases">
        <title>Paenichitinophaga pekingensis gen. nov., sp. nov., isolated from activated sludge.</title>
        <authorList>
            <person name="Jin D."/>
            <person name="Kong X."/>
            <person name="Deng Y."/>
            <person name="Bai Z."/>
        </authorList>
    </citation>
    <scope>NUCLEOTIDE SEQUENCE [LARGE SCALE GENOMIC DNA]</scope>
    <source>
        <strain evidence="6 7">13</strain>
    </source>
</reference>
<evidence type="ECO:0000256" key="4">
    <source>
        <dbReference type="ARBA" id="ARBA00023172"/>
    </source>
</evidence>
<comment type="function">
    <text evidence="1">Involved in DNA recombination.</text>
</comment>
<keyword evidence="4" id="KW-0233">DNA recombination</keyword>
<evidence type="ECO:0000313" key="7">
    <source>
        <dbReference type="Proteomes" id="UP000220133"/>
    </source>
</evidence>
<dbReference type="Proteomes" id="UP000220133">
    <property type="component" value="Chromosome"/>
</dbReference>
<evidence type="ECO:0000256" key="3">
    <source>
        <dbReference type="ARBA" id="ARBA00023054"/>
    </source>
</evidence>
<keyword evidence="3 5" id="KW-0175">Coiled coil</keyword>
<dbReference type="AlphaFoldDB" id="A0A291R037"/>